<dbReference type="Proteomes" id="UP000247515">
    <property type="component" value="Unassembled WGS sequence"/>
</dbReference>
<evidence type="ECO:0000313" key="1">
    <source>
        <dbReference type="EMBL" id="PXX12464.1"/>
    </source>
</evidence>
<dbReference type="EMBL" id="QJJV01000017">
    <property type="protein sequence ID" value="PXX12464.1"/>
    <property type="molecule type" value="Genomic_DNA"/>
</dbReference>
<accession>A0ABX5MKI7</accession>
<organism evidence="1 2">
    <name type="scientific">Paraburkholderia tropica</name>
    <dbReference type="NCBI Taxonomy" id="92647"/>
    <lineage>
        <taxon>Bacteria</taxon>
        <taxon>Pseudomonadati</taxon>
        <taxon>Pseudomonadota</taxon>
        <taxon>Betaproteobacteria</taxon>
        <taxon>Burkholderiales</taxon>
        <taxon>Burkholderiaceae</taxon>
        <taxon>Paraburkholderia</taxon>
    </lineage>
</organism>
<proteinExistence type="predicted"/>
<name>A0ABX5MKI7_9BURK</name>
<reference evidence="1 2" key="1">
    <citation type="submission" date="2018-05" db="EMBL/GenBank/DDBJ databases">
        <title>Genomic Encyclopedia of Type Strains, Phase IV (KMG-V): Genome sequencing to study the core and pangenomes of soil and plant-associated prokaryotes.</title>
        <authorList>
            <person name="Whitman W."/>
        </authorList>
    </citation>
    <scope>NUCLEOTIDE SEQUENCE [LARGE SCALE GENOMIC DNA]</scope>
    <source>
        <strain evidence="1 2">SIr-6563</strain>
    </source>
</reference>
<dbReference type="RefSeq" id="WP_146230042.1">
    <property type="nucleotide sequence ID" value="NZ_JAGIXD010000010.1"/>
</dbReference>
<dbReference type="InterPro" id="IPR015003">
    <property type="entry name" value="DUF1853"/>
</dbReference>
<evidence type="ECO:0008006" key="3">
    <source>
        <dbReference type="Google" id="ProtNLM"/>
    </source>
</evidence>
<sequence>MNVEGRGGVGLVASDAVTEVASDLASNAARDPLARYADPAVRDLAWLLLSADLLRAQPQAPLAQPCFDAKSAHAVAGWLAQLDRDPAPLHAMLEAANLTRLGRYAEALLGAWLTLGPAPRLVAAGLPLRHAGRTLGECDFLVETADGQKLHWELAVKCYLHAGADGAGEGRLADFVGPNLRDRFDWKFAHLLDHQLRLTQREEFAALGLVGPWLAQMFVKGWLFYRADPHADHAATNAPEVAAAHGRGWWVTHADWADFAARHGADGWSVLPRLAWLAPRRLDAGELAERDRPEIATNCQSGDAAASRSGSGVHERLAAGSADEMSIKRATQADGFLNRLAVARPTDSATLFANLLRKHDPVMVAAFVADGVGGYIEHSRGFIVPDDWPERASAFARQ</sequence>
<keyword evidence="2" id="KW-1185">Reference proteome</keyword>
<evidence type="ECO:0000313" key="2">
    <source>
        <dbReference type="Proteomes" id="UP000247515"/>
    </source>
</evidence>
<gene>
    <name evidence="1" type="ORF">C7400_11760</name>
</gene>
<protein>
    <recommendedName>
        <fullName evidence="3">DUF1853 family protein</fullName>
    </recommendedName>
</protein>
<dbReference type="Pfam" id="PF08907">
    <property type="entry name" value="DUF1853"/>
    <property type="match status" value="1"/>
</dbReference>
<comment type="caution">
    <text evidence="1">The sequence shown here is derived from an EMBL/GenBank/DDBJ whole genome shotgun (WGS) entry which is preliminary data.</text>
</comment>